<reference evidence="1" key="1">
    <citation type="submission" date="2012-05" db="EMBL/GenBank/DDBJ databases">
        <authorList>
            <person name="Krishnakumar V."/>
            <person name="Cheung F."/>
            <person name="Xiao Y."/>
            <person name="Chan A."/>
            <person name="Moskal W.A."/>
            <person name="Town C.D."/>
        </authorList>
    </citation>
    <scope>NUCLEOTIDE SEQUENCE</scope>
</reference>
<accession>I3SJF8</accession>
<proteinExistence type="evidence at transcript level"/>
<dbReference type="EMBL" id="BT140605">
    <property type="protein sequence ID" value="AFK40400.1"/>
    <property type="molecule type" value="mRNA"/>
</dbReference>
<evidence type="ECO:0000313" key="1">
    <source>
        <dbReference type="EMBL" id="AFK40400.1"/>
    </source>
</evidence>
<protein>
    <submittedName>
        <fullName evidence="1">Uncharacterized protein</fullName>
    </submittedName>
</protein>
<dbReference type="AlphaFoldDB" id="I3SJF8"/>
<organism evidence="1">
    <name type="scientific">Medicago truncatula</name>
    <name type="common">Barrel medic</name>
    <name type="synonym">Medicago tribuloides</name>
    <dbReference type="NCBI Taxonomy" id="3880"/>
    <lineage>
        <taxon>Eukaryota</taxon>
        <taxon>Viridiplantae</taxon>
        <taxon>Streptophyta</taxon>
        <taxon>Embryophyta</taxon>
        <taxon>Tracheophyta</taxon>
        <taxon>Spermatophyta</taxon>
        <taxon>Magnoliopsida</taxon>
        <taxon>eudicotyledons</taxon>
        <taxon>Gunneridae</taxon>
        <taxon>Pentapetalae</taxon>
        <taxon>rosids</taxon>
        <taxon>fabids</taxon>
        <taxon>Fabales</taxon>
        <taxon>Fabaceae</taxon>
        <taxon>Papilionoideae</taxon>
        <taxon>50 kb inversion clade</taxon>
        <taxon>NPAAA clade</taxon>
        <taxon>Hologalegina</taxon>
        <taxon>IRL clade</taxon>
        <taxon>Trifolieae</taxon>
        <taxon>Medicago</taxon>
    </lineage>
</organism>
<sequence>MRICSSKNNITSNTSRHYLCHYVLVGKSDNKSVLGGVVLVLILVNQANTSTIISLPLSSSLELDLVTLEVSLGFLSLNINHCCRRSWIRKS</sequence>
<name>I3SJF8_MEDTR</name>